<dbReference type="InterPro" id="IPR043132">
    <property type="entry name" value="BCAT-like_C"/>
</dbReference>
<dbReference type="STRING" id="104663.SAMN04488121_10186"/>
<keyword evidence="7" id="KW-0663">Pyridoxal phosphate</keyword>
<proteinExistence type="inferred from homology"/>
<evidence type="ECO:0000256" key="7">
    <source>
        <dbReference type="ARBA" id="ARBA00022898"/>
    </source>
</evidence>
<evidence type="ECO:0000256" key="10">
    <source>
        <dbReference type="ARBA" id="ARBA00049229"/>
    </source>
</evidence>
<evidence type="ECO:0000256" key="6">
    <source>
        <dbReference type="ARBA" id="ARBA00013053"/>
    </source>
</evidence>
<dbReference type="OrthoDB" id="9805628at2"/>
<dbReference type="Gene3D" id="3.20.10.10">
    <property type="entry name" value="D-amino Acid Aminotransferase, subunit A, domain 2"/>
    <property type="match status" value="1"/>
</dbReference>
<dbReference type="InterPro" id="IPR001544">
    <property type="entry name" value="Aminotrans_IV"/>
</dbReference>
<comment type="pathway">
    <text evidence="2">Amino-acid biosynthesis; L-isoleucine biosynthesis; L-isoleucine from 2-oxobutanoate: step 4/4.</text>
</comment>
<comment type="catalytic activity">
    <reaction evidence="8">
        <text>L-valine + 2-oxoglutarate = 3-methyl-2-oxobutanoate + L-glutamate</text>
        <dbReference type="Rhea" id="RHEA:24813"/>
        <dbReference type="ChEBI" id="CHEBI:11851"/>
        <dbReference type="ChEBI" id="CHEBI:16810"/>
        <dbReference type="ChEBI" id="CHEBI:29985"/>
        <dbReference type="ChEBI" id="CHEBI:57762"/>
        <dbReference type="EC" id="2.6.1.42"/>
    </reaction>
</comment>
<evidence type="ECO:0000256" key="8">
    <source>
        <dbReference type="ARBA" id="ARBA00048212"/>
    </source>
</evidence>
<keyword evidence="11" id="KW-0808">Transferase</keyword>
<dbReference type="InterPro" id="IPR043131">
    <property type="entry name" value="BCAT-like_N"/>
</dbReference>
<name>A0A1G7GMC7_CHIFI</name>
<dbReference type="Gene3D" id="3.30.470.10">
    <property type="match status" value="1"/>
</dbReference>
<comment type="cofactor">
    <cofactor evidence="1">
        <name>pyridoxal 5'-phosphate</name>
        <dbReference type="ChEBI" id="CHEBI:597326"/>
    </cofactor>
</comment>
<comment type="pathway">
    <text evidence="4">Amino-acid biosynthesis; L-leucine biosynthesis; L-leucine from 3-methyl-2-oxobutanoate: step 4/4.</text>
</comment>
<dbReference type="EC" id="2.6.1.42" evidence="6"/>
<dbReference type="GO" id="GO:0004084">
    <property type="term" value="F:branched-chain-amino-acid transaminase activity"/>
    <property type="evidence" value="ECO:0007669"/>
    <property type="project" value="UniProtKB-EC"/>
</dbReference>
<protein>
    <recommendedName>
        <fullName evidence="6">branched-chain-amino-acid transaminase</fullName>
        <ecNumber evidence="6">2.6.1.42</ecNumber>
    </recommendedName>
</protein>
<dbReference type="Proteomes" id="UP000199045">
    <property type="component" value="Unassembled WGS sequence"/>
</dbReference>
<gene>
    <name evidence="11" type="ORF">SAMN04488121_10186</name>
</gene>
<comment type="similarity">
    <text evidence="5">Belongs to the class-IV pyridoxal-phosphate-dependent aminotransferase family.</text>
</comment>
<dbReference type="InterPro" id="IPR036038">
    <property type="entry name" value="Aminotransferase-like"/>
</dbReference>
<evidence type="ECO:0000256" key="3">
    <source>
        <dbReference type="ARBA" id="ARBA00004931"/>
    </source>
</evidence>
<sequence length="281" mass="31826">MFEVQSGSLCYNGKFIAASEPILTADNRSFRYGDGCFETMRVYQGKVLLADLHFERLMSSMNLLHFDVPQQFTKTYFTRLITELCSRNGHDRLARVRLTVFRSDGGLYDPINNIPNFIIQSWELNRQVLELNETGLRLDIFPDVRKASDKYSYIKSNNCLPYVMAAMYAKQHRINEAVLLNPCGRVADTTIANLFIVQGREIITPPLSEGGVCGVMRKNLLRMELPFTVTEKPITVADLETAEEIFLTNAVTGIRWVGAFRDSSYGNATAVILHELIHEGL</sequence>
<comment type="catalytic activity">
    <reaction evidence="10">
        <text>L-leucine + 2-oxoglutarate = 4-methyl-2-oxopentanoate + L-glutamate</text>
        <dbReference type="Rhea" id="RHEA:18321"/>
        <dbReference type="ChEBI" id="CHEBI:16810"/>
        <dbReference type="ChEBI" id="CHEBI:17865"/>
        <dbReference type="ChEBI" id="CHEBI:29985"/>
        <dbReference type="ChEBI" id="CHEBI:57427"/>
        <dbReference type="EC" id="2.6.1.42"/>
    </reaction>
</comment>
<accession>A0A1G7GMC7</accession>
<dbReference type="Pfam" id="PF01063">
    <property type="entry name" value="Aminotran_4"/>
    <property type="match status" value="1"/>
</dbReference>
<dbReference type="EMBL" id="FNBN01000001">
    <property type="protein sequence ID" value="SDE89348.1"/>
    <property type="molecule type" value="Genomic_DNA"/>
</dbReference>
<evidence type="ECO:0000313" key="12">
    <source>
        <dbReference type="Proteomes" id="UP000199045"/>
    </source>
</evidence>
<dbReference type="SUPFAM" id="SSF56752">
    <property type="entry name" value="D-aminoacid aminotransferase-like PLP-dependent enzymes"/>
    <property type="match status" value="1"/>
</dbReference>
<dbReference type="RefSeq" id="WP_143011308.1">
    <property type="nucleotide sequence ID" value="NZ_FNBN01000001.1"/>
</dbReference>
<comment type="pathway">
    <text evidence="3">Amino-acid biosynthesis; L-valine biosynthesis; L-valine from pyruvate: step 4/4.</text>
</comment>
<dbReference type="PANTHER" id="PTHR42743">
    <property type="entry name" value="AMINO-ACID AMINOTRANSFERASE"/>
    <property type="match status" value="1"/>
</dbReference>
<keyword evidence="11" id="KW-0032">Aminotransferase</keyword>
<evidence type="ECO:0000256" key="9">
    <source>
        <dbReference type="ARBA" id="ARBA00048798"/>
    </source>
</evidence>
<dbReference type="InterPro" id="IPR050571">
    <property type="entry name" value="Class-IV_PLP-Dep_Aminotrnsfr"/>
</dbReference>
<dbReference type="PANTHER" id="PTHR42743:SF11">
    <property type="entry name" value="AMINODEOXYCHORISMATE LYASE"/>
    <property type="match status" value="1"/>
</dbReference>
<evidence type="ECO:0000256" key="1">
    <source>
        <dbReference type="ARBA" id="ARBA00001933"/>
    </source>
</evidence>
<dbReference type="FunFam" id="3.20.10.10:FF:000002">
    <property type="entry name" value="D-alanine aminotransferase"/>
    <property type="match status" value="1"/>
</dbReference>
<evidence type="ECO:0000256" key="2">
    <source>
        <dbReference type="ARBA" id="ARBA00004824"/>
    </source>
</evidence>
<dbReference type="AlphaFoldDB" id="A0A1G7GMC7"/>
<evidence type="ECO:0000256" key="5">
    <source>
        <dbReference type="ARBA" id="ARBA00009320"/>
    </source>
</evidence>
<dbReference type="GO" id="GO:0046394">
    <property type="term" value="P:carboxylic acid biosynthetic process"/>
    <property type="evidence" value="ECO:0007669"/>
    <property type="project" value="UniProtKB-ARBA"/>
</dbReference>
<organism evidence="11 12">
    <name type="scientific">Chitinophaga filiformis</name>
    <name type="common">Myxococcus filiformis</name>
    <name type="synonym">Flexibacter filiformis</name>
    <dbReference type="NCBI Taxonomy" id="104663"/>
    <lineage>
        <taxon>Bacteria</taxon>
        <taxon>Pseudomonadati</taxon>
        <taxon>Bacteroidota</taxon>
        <taxon>Chitinophagia</taxon>
        <taxon>Chitinophagales</taxon>
        <taxon>Chitinophagaceae</taxon>
        <taxon>Chitinophaga</taxon>
    </lineage>
</organism>
<evidence type="ECO:0000313" key="11">
    <source>
        <dbReference type="EMBL" id="SDE89348.1"/>
    </source>
</evidence>
<comment type="catalytic activity">
    <reaction evidence="9">
        <text>L-isoleucine + 2-oxoglutarate = (S)-3-methyl-2-oxopentanoate + L-glutamate</text>
        <dbReference type="Rhea" id="RHEA:24801"/>
        <dbReference type="ChEBI" id="CHEBI:16810"/>
        <dbReference type="ChEBI" id="CHEBI:29985"/>
        <dbReference type="ChEBI" id="CHEBI:35146"/>
        <dbReference type="ChEBI" id="CHEBI:58045"/>
        <dbReference type="EC" id="2.6.1.42"/>
    </reaction>
</comment>
<reference evidence="11 12" key="1">
    <citation type="submission" date="2016-10" db="EMBL/GenBank/DDBJ databases">
        <authorList>
            <person name="de Groot N.N."/>
        </authorList>
    </citation>
    <scope>NUCLEOTIDE SEQUENCE [LARGE SCALE GENOMIC DNA]</scope>
    <source>
        <strain evidence="11 12">DSM 527</strain>
    </source>
</reference>
<evidence type="ECO:0000256" key="4">
    <source>
        <dbReference type="ARBA" id="ARBA00005072"/>
    </source>
</evidence>
<dbReference type="GO" id="GO:0008652">
    <property type="term" value="P:amino acid biosynthetic process"/>
    <property type="evidence" value="ECO:0007669"/>
    <property type="project" value="UniProtKB-ARBA"/>
</dbReference>
<dbReference type="CDD" id="cd00449">
    <property type="entry name" value="PLPDE_IV"/>
    <property type="match status" value="1"/>
</dbReference>